<organism evidence="1 2">
    <name type="scientific">Pradoshia eiseniae</name>
    <dbReference type="NCBI Taxonomy" id="2064768"/>
    <lineage>
        <taxon>Bacteria</taxon>
        <taxon>Bacillati</taxon>
        <taxon>Bacillota</taxon>
        <taxon>Bacilli</taxon>
        <taxon>Bacillales</taxon>
        <taxon>Bacillaceae</taxon>
        <taxon>Pradoshia</taxon>
    </lineage>
</organism>
<name>A0A2S7N0H3_9BACI</name>
<dbReference type="AlphaFoldDB" id="A0A2S7N0H3"/>
<reference evidence="1 2" key="1">
    <citation type="submission" date="2017-12" db="EMBL/GenBank/DDBJ databases">
        <title>Taxonomic description and draft genome of Pradoshia cofamensis Gen. nov., sp. nov., a thermotolerant bacillale isolated from anterior gut of earthworm Eisenia fetida.</title>
        <authorList>
            <person name="Saha T."/>
            <person name="Chakraborty R."/>
        </authorList>
    </citation>
    <scope>NUCLEOTIDE SEQUENCE [LARGE SCALE GENOMIC DNA]</scope>
    <source>
        <strain evidence="1 2">EAG3</strain>
    </source>
</reference>
<dbReference type="Pfam" id="PF12787">
    <property type="entry name" value="EcsC"/>
    <property type="match status" value="1"/>
</dbReference>
<comment type="caution">
    <text evidence="1">The sequence shown here is derived from an EMBL/GenBank/DDBJ whole genome shotgun (WGS) entry which is preliminary data.</text>
</comment>
<dbReference type="InterPro" id="IPR024787">
    <property type="entry name" value="EcsC"/>
</dbReference>
<dbReference type="Proteomes" id="UP000239663">
    <property type="component" value="Unassembled WGS sequence"/>
</dbReference>
<evidence type="ECO:0000313" key="1">
    <source>
        <dbReference type="EMBL" id="PQD95519.1"/>
    </source>
</evidence>
<keyword evidence="2" id="KW-1185">Reference proteome</keyword>
<dbReference type="PANTHER" id="PTHR41260">
    <property type="entry name" value="PROTEIN ECSC"/>
    <property type="match status" value="1"/>
</dbReference>
<sequence>MADSYEQRVNREIAIWKKKLFAKPGKMERISKNAQNFISAKMPKKINQAFSYSIKTMVEGVLNGSSYVPKAQQSYHTLAEMDEAAEGTFTAYRKTAVVEGAGTGFGGGFIAMADFPLLLSIKVNYLYALSRIYGYNPKDLSERVFILLVFQLAFSSPEKRKELLPVILNWEQSKERFSEIDWNSFQQEYRDTIDLVKMFQLIPGFGAAVGAYANRQLLDQLGETAKNAFRIRVMQEGGAH</sequence>
<dbReference type="OrthoDB" id="1705901at2"/>
<dbReference type="PANTHER" id="PTHR41260:SF1">
    <property type="entry name" value="PROTEIN ECSC"/>
    <property type="match status" value="1"/>
</dbReference>
<gene>
    <name evidence="1" type="ORF">CYL18_09560</name>
</gene>
<accession>A0A2S7N0H3</accession>
<dbReference type="RefSeq" id="WP_104849274.1">
    <property type="nucleotide sequence ID" value="NZ_PKOZ01000004.1"/>
</dbReference>
<proteinExistence type="predicted"/>
<dbReference type="EMBL" id="PKOZ01000004">
    <property type="protein sequence ID" value="PQD95519.1"/>
    <property type="molecule type" value="Genomic_DNA"/>
</dbReference>
<protein>
    <submittedName>
        <fullName evidence="1">ABC transporter-associated protein EcsC</fullName>
    </submittedName>
</protein>
<evidence type="ECO:0000313" key="2">
    <source>
        <dbReference type="Proteomes" id="UP000239663"/>
    </source>
</evidence>